<feature type="region of interest" description="Disordered" evidence="2">
    <location>
        <begin position="243"/>
        <end position="306"/>
    </location>
</feature>
<dbReference type="EMBL" id="MLAK01000056">
    <property type="protein sequence ID" value="OHT16958.1"/>
    <property type="molecule type" value="Genomic_DNA"/>
</dbReference>
<reference evidence="3" key="1">
    <citation type="submission" date="2016-10" db="EMBL/GenBank/DDBJ databases">
        <authorList>
            <person name="Benchimol M."/>
            <person name="Almeida L.G."/>
            <person name="Vasconcelos A.T."/>
            <person name="Perreira-Neves A."/>
            <person name="Rosa I.A."/>
            <person name="Tasca T."/>
            <person name="Bogo M.R."/>
            <person name="de Souza W."/>
        </authorList>
    </citation>
    <scope>NUCLEOTIDE SEQUENCE [LARGE SCALE GENOMIC DNA]</scope>
    <source>
        <strain evidence="3">K</strain>
    </source>
</reference>
<feature type="compositionally biased region" description="Acidic residues" evidence="2">
    <location>
        <begin position="257"/>
        <end position="303"/>
    </location>
</feature>
<evidence type="ECO:0000256" key="1">
    <source>
        <dbReference type="SAM" id="Coils"/>
    </source>
</evidence>
<feature type="compositionally biased region" description="Basic and acidic residues" evidence="2">
    <location>
        <begin position="366"/>
        <end position="388"/>
    </location>
</feature>
<feature type="compositionally biased region" description="Basic and acidic residues" evidence="2">
    <location>
        <begin position="395"/>
        <end position="415"/>
    </location>
</feature>
<dbReference type="VEuPathDB" id="TrichDB:TRFO_41440"/>
<proteinExistence type="predicted"/>
<dbReference type="AlphaFoldDB" id="A0A1J4L4U6"/>
<evidence type="ECO:0000256" key="2">
    <source>
        <dbReference type="SAM" id="MobiDB-lite"/>
    </source>
</evidence>
<dbReference type="GeneID" id="94848476"/>
<feature type="coiled-coil region" evidence="1">
    <location>
        <begin position="64"/>
        <end position="96"/>
    </location>
</feature>
<name>A0A1J4L4U6_9EUKA</name>
<comment type="caution">
    <text evidence="3">The sequence shown here is derived from an EMBL/GenBank/DDBJ whole genome shotgun (WGS) entry which is preliminary data.</text>
</comment>
<feature type="region of interest" description="Disordered" evidence="2">
    <location>
        <begin position="199"/>
        <end position="228"/>
    </location>
</feature>
<keyword evidence="4" id="KW-1185">Reference proteome</keyword>
<feature type="compositionally biased region" description="Basic and acidic residues" evidence="2">
    <location>
        <begin position="327"/>
        <end position="354"/>
    </location>
</feature>
<gene>
    <name evidence="3" type="ORF">TRFO_41440</name>
</gene>
<feature type="region of interest" description="Disordered" evidence="2">
    <location>
        <begin position="326"/>
        <end position="415"/>
    </location>
</feature>
<dbReference type="PANTHER" id="PTHR47026">
    <property type="entry name" value="PIGMENTOSA GTPASE REGULATOR-LIKE PROTEIN, PUTATIVE-RELATED"/>
    <property type="match status" value="1"/>
</dbReference>
<organism evidence="3 4">
    <name type="scientific">Tritrichomonas foetus</name>
    <dbReference type="NCBI Taxonomy" id="1144522"/>
    <lineage>
        <taxon>Eukaryota</taxon>
        <taxon>Metamonada</taxon>
        <taxon>Parabasalia</taxon>
        <taxon>Tritrichomonadida</taxon>
        <taxon>Tritrichomonadidae</taxon>
        <taxon>Tritrichomonas</taxon>
    </lineage>
</organism>
<dbReference type="PANTHER" id="PTHR47026:SF2">
    <property type="entry name" value="FLAGELLAR ASSOCIATED PROTEIN"/>
    <property type="match status" value="1"/>
</dbReference>
<dbReference type="Proteomes" id="UP000179807">
    <property type="component" value="Unassembled WGS sequence"/>
</dbReference>
<dbReference type="RefSeq" id="XP_068370094.1">
    <property type="nucleotide sequence ID" value="XM_068513772.1"/>
</dbReference>
<feature type="coiled-coil region" evidence="1">
    <location>
        <begin position="134"/>
        <end position="161"/>
    </location>
</feature>
<sequence length="415" mass="49127">MTQWNEKFDDFLETTETEYSSLISKHEQELNEFDQNAPEELTPQYRKRSVALLELRNKELALAKDKQFAAAQTLKNKNDQIENKEALRQFEKMQNDFLKKRERLISKQEEQIRVFMSHADSVRSNLLQSRANMLEGYLKRMNKLNNEIENMVENKKLKYDDIDTIILPIDRVMKIEETETDSAPIPTLRQETFTSIRQQIRRKQQLREEKAKKALTQKQTEQPVPPAPFVTTSELEQFKEYREIKEEETEETKTVEEETETVEEETEKEPVEEEEKEEEKVEEEEEQNEEDKIEELPQEENEMELYTRKDVADITFFTSTIATFANDTRDNINEKFAEREREETNDEANTKANDETNDGINTEANDETKNEKIDEMNKKVNKTNEENHNISSNSEKLEDDKKADHETDNEKNAEN</sequence>
<evidence type="ECO:0000313" key="4">
    <source>
        <dbReference type="Proteomes" id="UP000179807"/>
    </source>
</evidence>
<feature type="compositionally biased region" description="Basic and acidic residues" evidence="2">
    <location>
        <begin position="243"/>
        <end position="256"/>
    </location>
</feature>
<accession>A0A1J4L4U6</accession>
<keyword evidence="1" id="KW-0175">Coiled coil</keyword>
<evidence type="ECO:0000313" key="3">
    <source>
        <dbReference type="EMBL" id="OHT16958.1"/>
    </source>
</evidence>
<protein>
    <submittedName>
        <fullName evidence="3">Uncharacterized protein</fullName>
    </submittedName>
</protein>